<dbReference type="Proteomes" id="UP000325945">
    <property type="component" value="Unassembled WGS sequence"/>
</dbReference>
<feature type="compositionally biased region" description="Polar residues" evidence="1">
    <location>
        <begin position="206"/>
        <end position="218"/>
    </location>
</feature>
<evidence type="ECO:0000313" key="2">
    <source>
        <dbReference type="EMBL" id="KAE8332435.1"/>
    </source>
</evidence>
<proteinExistence type="predicted"/>
<organism evidence="2 3">
    <name type="scientific">Aspergillus sergii</name>
    <dbReference type="NCBI Taxonomy" id="1034303"/>
    <lineage>
        <taxon>Eukaryota</taxon>
        <taxon>Fungi</taxon>
        <taxon>Dikarya</taxon>
        <taxon>Ascomycota</taxon>
        <taxon>Pezizomycotina</taxon>
        <taxon>Eurotiomycetes</taxon>
        <taxon>Eurotiomycetidae</taxon>
        <taxon>Eurotiales</taxon>
        <taxon>Aspergillaceae</taxon>
        <taxon>Aspergillus</taxon>
        <taxon>Aspergillus subgen. Circumdati</taxon>
    </lineage>
</organism>
<gene>
    <name evidence="2" type="ORF">BDV39DRAFT_200057</name>
</gene>
<evidence type="ECO:0008006" key="4">
    <source>
        <dbReference type="Google" id="ProtNLM"/>
    </source>
</evidence>
<sequence length="479" mass="54006">MAAELVPYFDGMQQGQGYNTYLQELRVADAVTITPGNPLPNTYDIFYHSEEVTEYKKLAQSLDITAGAAISGWGQKANVDASYLNRSEFESSTITYQVEVSSRQQGAIGNKYSFNNINTNEPHETYGDRFIADFINGGKYLARVSITATSQSSKQEIKQSAEVAFKMYGSTGTVTEEIRQAVESLHKNSRTKVWTHISGGGRRNGNETQSYSAESPDASSQLIRIKEEADEFYRQLMRGEHPYRRFAVLWKYTNVQNFNDAFKPLDYSIASRKSWSLFDDFTQYRTFIDGVTKVPVNKFIEGETDQKALYKKGVEVVGAISTKVQAISKDPNDVEKPLSYDYPWVFQTTVLKKRIMTVMMIAQRRPLQDGSPTDIASRSLERGAERLFEFKAYDFGDILGSSVVSFGKKDSSFICLSGLRASDYGYKEESYFWVFNDQVNGIAEQKVIVSKIRSADRIQLSCDSEGPKFLFNFYAGKGA</sequence>
<dbReference type="AlphaFoldDB" id="A0A5N6XGR0"/>
<name>A0A5N6XGR0_9EURO</name>
<accession>A0A5N6XGR0</accession>
<feature type="region of interest" description="Disordered" evidence="1">
    <location>
        <begin position="195"/>
        <end position="218"/>
    </location>
</feature>
<evidence type="ECO:0000256" key="1">
    <source>
        <dbReference type="SAM" id="MobiDB-lite"/>
    </source>
</evidence>
<reference evidence="3" key="1">
    <citation type="submission" date="2019-04" db="EMBL/GenBank/DDBJ databases">
        <title>Friends and foes A comparative genomics studyof 23 Aspergillus species from section Flavi.</title>
        <authorList>
            <consortium name="DOE Joint Genome Institute"/>
            <person name="Kjaerbolling I."/>
            <person name="Vesth T."/>
            <person name="Frisvad J.C."/>
            <person name="Nybo J.L."/>
            <person name="Theobald S."/>
            <person name="Kildgaard S."/>
            <person name="Isbrandt T."/>
            <person name="Kuo A."/>
            <person name="Sato A."/>
            <person name="Lyhne E.K."/>
            <person name="Kogle M.E."/>
            <person name="Wiebenga A."/>
            <person name="Kun R.S."/>
            <person name="Lubbers R.J."/>
            <person name="Makela M.R."/>
            <person name="Barry K."/>
            <person name="Chovatia M."/>
            <person name="Clum A."/>
            <person name="Daum C."/>
            <person name="Haridas S."/>
            <person name="He G."/>
            <person name="LaButti K."/>
            <person name="Lipzen A."/>
            <person name="Mondo S."/>
            <person name="Riley R."/>
            <person name="Salamov A."/>
            <person name="Simmons B.A."/>
            <person name="Magnuson J.K."/>
            <person name="Henrissat B."/>
            <person name="Mortensen U.H."/>
            <person name="Larsen T.O."/>
            <person name="Devries R.P."/>
            <person name="Grigoriev I.V."/>
            <person name="Machida M."/>
            <person name="Baker S.E."/>
            <person name="Andersen M.R."/>
        </authorList>
    </citation>
    <scope>NUCLEOTIDE SEQUENCE [LARGE SCALE GENOMIC DNA]</scope>
    <source>
        <strain evidence="3">CBS 130017</strain>
    </source>
</reference>
<dbReference type="EMBL" id="ML741765">
    <property type="protein sequence ID" value="KAE8332435.1"/>
    <property type="molecule type" value="Genomic_DNA"/>
</dbReference>
<protein>
    <recommendedName>
        <fullName evidence="4">MAC/Perforin domain-containing protein</fullName>
    </recommendedName>
</protein>
<keyword evidence="3" id="KW-1185">Reference proteome</keyword>
<evidence type="ECO:0000313" key="3">
    <source>
        <dbReference type="Proteomes" id="UP000325945"/>
    </source>
</evidence>